<reference evidence="2" key="1">
    <citation type="submission" date="2020-10" db="EMBL/GenBank/DDBJ databases">
        <authorList>
            <person name="Muller C M."/>
        </authorList>
    </citation>
    <scope>NUCLEOTIDE SEQUENCE</scope>
    <source>
        <strain evidence="2">THUN-12</strain>
    </source>
</reference>
<feature type="transmembrane region" description="Helical" evidence="1">
    <location>
        <begin position="20"/>
        <end position="42"/>
    </location>
</feature>
<accession>A0A9W4GH41</accession>
<keyword evidence="1" id="KW-0472">Membrane</keyword>
<comment type="caution">
    <text evidence="2">The sequence shown here is derived from an EMBL/GenBank/DDBJ whole genome shotgun (WGS) entry which is preliminary data.</text>
</comment>
<proteinExistence type="predicted"/>
<evidence type="ECO:0000313" key="3">
    <source>
        <dbReference type="Proteomes" id="UP000683417"/>
    </source>
</evidence>
<evidence type="ECO:0000313" key="2">
    <source>
        <dbReference type="EMBL" id="CAD6504518.1"/>
    </source>
</evidence>
<keyword evidence="1" id="KW-1133">Transmembrane helix</keyword>
<dbReference type="Proteomes" id="UP000683417">
    <property type="component" value="Unassembled WGS sequence"/>
</dbReference>
<dbReference type="EMBL" id="CAJHIT010000009">
    <property type="protein sequence ID" value="CAD6504518.1"/>
    <property type="molecule type" value="Genomic_DNA"/>
</dbReference>
<organism evidence="2 3">
    <name type="scientific">Blumeria graminis f. sp. triticale</name>
    <dbReference type="NCBI Taxonomy" id="1689686"/>
    <lineage>
        <taxon>Eukaryota</taxon>
        <taxon>Fungi</taxon>
        <taxon>Dikarya</taxon>
        <taxon>Ascomycota</taxon>
        <taxon>Pezizomycotina</taxon>
        <taxon>Leotiomycetes</taxon>
        <taxon>Erysiphales</taxon>
        <taxon>Erysiphaceae</taxon>
        <taxon>Blumeria</taxon>
    </lineage>
</organism>
<protein>
    <submittedName>
        <fullName evidence="2">BgTH12-00028</fullName>
    </submittedName>
</protein>
<keyword evidence="1" id="KW-0812">Transmembrane</keyword>
<name>A0A9W4GH41_BLUGR</name>
<dbReference type="AlphaFoldDB" id="A0A9W4GH41"/>
<gene>
    <name evidence="2" type="ORF">BGTH12_LOCUS5876</name>
</gene>
<evidence type="ECO:0000256" key="1">
    <source>
        <dbReference type="SAM" id="Phobius"/>
    </source>
</evidence>
<sequence>MSSPNVKLSYCCMYSLGKLFFSVSCSFSAGLVPVTNKLIFILG</sequence>